<evidence type="ECO:0000313" key="8">
    <source>
        <dbReference type="Proteomes" id="UP000002696"/>
    </source>
</evidence>
<accession>D9QNK5</accession>
<feature type="domain" description="Major facilitator superfamily (MFS) profile" evidence="6">
    <location>
        <begin position="229"/>
        <end position="413"/>
    </location>
</feature>
<comment type="subcellular location">
    <subcellularLocation>
        <location evidence="1">Membrane</location>
        <topology evidence="1">Multi-pass membrane protein</topology>
    </subcellularLocation>
</comment>
<dbReference type="Gene3D" id="1.20.1250.20">
    <property type="entry name" value="MFS general substrate transporter like domains"/>
    <property type="match status" value="2"/>
</dbReference>
<evidence type="ECO:0000256" key="4">
    <source>
        <dbReference type="ARBA" id="ARBA00023136"/>
    </source>
</evidence>
<feature type="transmembrane region" description="Helical" evidence="5">
    <location>
        <begin position="151"/>
        <end position="173"/>
    </location>
</feature>
<evidence type="ECO:0000256" key="3">
    <source>
        <dbReference type="ARBA" id="ARBA00022989"/>
    </source>
</evidence>
<dbReference type="InterPro" id="IPR036259">
    <property type="entry name" value="MFS_trans_sf"/>
</dbReference>
<evidence type="ECO:0000313" key="7">
    <source>
        <dbReference type="EMBL" id="ADL02240.1"/>
    </source>
</evidence>
<dbReference type="RefSeq" id="WP_013270341.1">
    <property type="nucleotide sequence ID" value="NC_014375.1"/>
</dbReference>
<feature type="transmembrane region" description="Helical" evidence="5">
    <location>
        <begin position="179"/>
        <end position="197"/>
    </location>
</feature>
<dbReference type="InterPro" id="IPR005829">
    <property type="entry name" value="Sugar_transporter_CS"/>
</dbReference>
<dbReference type="SUPFAM" id="SSF103473">
    <property type="entry name" value="MFS general substrate transporter"/>
    <property type="match status" value="1"/>
</dbReference>
<name>D9QNK5_BRESC</name>
<evidence type="ECO:0000256" key="2">
    <source>
        <dbReference type="ARBA" id="ARBA00022692"/>
    </source>
</evidence>
<feature type="transmembrane region" description="Helical" evidence="5">
    <location>
        <begin position="392"/>
        <end position="412"/>
    </location>
</feature>
<dbReference type="PANTHER" id="PTHR23528">
    <property type="match status" value="1"/>
</dbReference>
<dbReference type="OrthoDB" id="7584869at2"/>
<evidence type="ECO:0000256" key="1">
    <source>
        <dbReference type="ARBA" id="ARBA00004141"/>
    </source>
</evidence>
<feature type="transmembrane region" description="Helical" evidence="5">
    <location>
        <begin position="227"/>
        <end position="246"/>
    </location>
</feature>
<dbReference type="STRING" id="633149.Bresu_2934"/>
<dbReference type="eggNOG" id="COG2211">
    <property type="taxonomic scope" value="Bacteria"/>
</dbReference>
<feature type="transmembrane region" description="Helical" evidence="5">
    <location>
        <begin position="360"/>
        <end position="380"/>
    </location>
</feature>
<feature type="transmembrane region" description="Helical" evidence="5">
    <location>
        <begin position="92"/>
        <end position="111"/>
    </location>
</feature>
<dbReference type="InParanoid" id="D9QNK5"/>
<dbReference type="HOGENOM" id="CLU_040011_0_0_5"/>
<dbReference type="PROSITE" id="PS50850">
    <property type="entry name" value="MFS"/>
    <property type="match status" value="1"/>
</dbReference>
<organism evidence="7 8">
    <name type="scientific">Brevundimonas subvibrioides (strain ATCC 15264 / DSM 4735 / LMG 14903 / NBRC 16000 / CB 81)</name>
    <name type="common">Caulobacter subvibrioides</name>
    <dbReference type="NCBI Taxonomy" id="633149"/>
    <lineage>
        <taxon>Bacteria</taxon>
        <taxon>Pseudomonadati</taxon>
        <taxon>Pseudomonadota</taxon>
        <taxon>Alphaproteobacteria</taxon>
        <taxon>Caulobacterales</taxon>
        <taxon>Caulobacteraceae</taxon>
        <taxon>Brevundimonas</taxon>
    </lineage>
</organism>
<feature type="transmembrane region" description="Helical" evidence="5">
    <location>
        <begin position="20"/>
        <end position="41"/>
    </location>
</feature>
<dbReference type="PROSITE" id="PS00216">
    <property type="entry name" value="SUGAR_TRANSPORT_1"/>
    <property type="match status" value="1"/>
</dbReference>
<feature type="transmembrane region" description="Helical" evidence="5">
    <location>
        <begin position="117"/>
        <end position="139"/>
    </location>
</feature>
<feature type="transmembrane region" description="Helical" evidence="5">
    <location>
        <begin position="328"/>
        <end position="348"/>
    </location>
</feature>
<dbReference type="Proteomes" id="UP000002696">
    <property type="component" value="Chromosome"/>
</dbReference>
<keyword evidence="3 5" id="KW-1133">Transmembrane helix</keyword>
<dbReference type="GO" id="GO:0016020">
    <property type="term" value="C:membrane"/>
    <property type="evidence" value="ECO:0007669"/>
    <property type="project" value="UniProtKB-SubCell"/>
</dbReference>
<feature type="transmembrane region" description="Helical" evidence="5">
    <location>
        <begin position="61"/>
        <end position="80"/>
    </location>
</feature>
<dbReference type="GO" id="GO:0022857">
    <property type="term" value="F:transmembrane transporter activity"/>
    <property type="evidence" value="ECO:0007669"/>
    <property type="project" value="InterPro"/>
</dbReference>
<gene>
    <name evidence="7" type="ordered locus">Bresu_2934</name>
</gene>
<sequence length="413" mass="43276">MFLSPDERTDGARPVSRATLASLTLAQTAAFVAFVPLLNFLLPLKAGEVDPVGKVVLLSQAALWGGLACGIANIVFGSLSDATRSRFGRRRPWIAIGLVLTLLAYGVIYGAGTRLALILGVVLFQIGLNAMFGPLVALLPDLVPDRQKGLASALIGTAQPTATLFTSLVVAILLSGSDWRFAVTGATVCLLMAPLLLSVREPVLPPAAPRTHFSLDALRTADFRIAFASRLMVQIAVAMNALYLLYYVQQSRTLAQQFGAAAVDMVFGWLLAAWTVTSMLAGIGGGIWSDRIGRRKIFVIVSGALLASGLLAMAAFPAWPGPLIGQALFGAGLGLYSTVDIALVAQILPRPEHAGRDLGLINIANVLPQIIAPALGILLFQANSGQNFAPTYVVAAAFAVAGGTVITLVRGVR</sequence>
<dbReference type="PANTHER" id="PTHR23528:SF1">
    <property type="entry name" value="MAJOR FACILITATOR SUPERFAMILY (MFS) PROFILE DOMAIN-CONTAINING PROTEIN"/>
    <property type="match status" value="1"/>
</dbReference>
<protein>
    <submittedName>
        <fullName evidence="7">Major facilitator superfamily MFS_1</fullName>
    </submittedName>
</protein>
<evidence type="ECO:0000256" key="5">
    <source>
        <dbReference type="SAM" id="Phobius"/>
    </source>
</evidence>
<evidence type="ECO:0000259" key="6">
    <source>
        <dbReference type="PROSITE" id="PS50850"/>
    </source>
</evidence>
<dbReference type="KEGG" id="bsb:Bresu_2934"/>
<proteinExistence type="predicted"/>
<dbReference type="InterPro" id="IPR011701">
    <property type="entry name" value="MFS"/>
</dbReference>
<keyword evidence="4 5" id="KW-0472">Membrane</keyword>
<dbReference type="InterPro" id="IPR020846">
    <property type="entry name" value="MFS_dom"/>
</dbReference>
<keyword evidence="8" id="KW-1185">Reference proteome</keyword>
<dbReference type="Pfam" id="PF07690">
    <property type="entry name" value="MFS_1"/>
    <property type="match status" value="1"/>
</dbReference>
<reference evidence="8" key="1">
    <citation type="journal article" date="2011" name="J. Bacteriol.">
        <title>Genome sequences of eight morphologically diverse alphaproteobacteria.</title>
        <authorList>
            <consortium name="US DOE Joint Genome Institute"/>
            <person name="Brown P.J."/>
            <person name="Kysela D.T."/>
            <person name="Buechlein A."/>
            <person name="Hemmerich C."/>
            <person name="Brun Y.V."/>
        </authorList>
    </citation>
    <scope>NUCLEOTIDE SEQUENCE [LARGE SCALE GENOMIC DNA]</scope>
    <source>
        <strain evidence="8">ATCC 15264 / DSM 4735 / LMG 14903 / NBRC 16000 / CB 81</strain>
    </source>
</reference>
<feature type="transmembrane region" description="Helical" evidence="5">
    <location>
        <begin position="297"/>
        <end position="316"/>
    </location>
</feature>
<keyword evidence="2 5" id="KW-0812">Transmembrane</keyword>
<feature type="transmembrane region" description="Helical" evidence="5">
    <location>
        <begin position="266"/>
        <end position="288"/>
    </location>
</feature>
<dbReference type="AlphaFoldDB" id="D9QNK5"/>
<dbReference type="EMBL" id="CP002102">
    <property type="protein sequence ID" value="ADL02240.1"/>
    <property type="molecule type" value="Genomic_DNA"/>
</dbReference>
<dbReference type="BioCyc" id="BSUB633149:G1GM8-2953-MONOMER"/>